<dbReference type="CDD" id="cd00383">
    <property type="entry name" value="trans_reg_C"/>
    <property type="match status" value="1"/>
</dbReference>
<keyword evidence="4" id="KW-1133">Transmembrane helix</keyword>
<dbReference type="RefSeq" id="WP_063604665.1">
    <property type="nucleotide sequence ID" value="NZ_CP033578.1"/>
</dbReference>
<dbReference type="InterPro" id="IPR036388">
    <property type="entry name" value="WH-like_DNA-bd_sf"/>
</dbReference>
<dbReference type="GO" id="GO:0000160">
    <property type="term" value="P:phosphorelay signal transduction system"/>
    <property type="evidence" value="ECO:0007669"/>
    <property type="project" value="InterPro"/>
</dbReference>
<evidence type="ECO:0000256" key="1">
    <source>
        <dbReference type="ARBA" id="ARBA00023125"/>
    </source>
</evidence>
<evidence type="ECO:0000256" key="2">
    <source>
        <dbReference type="PROSITE-ProRule" id="PRU01091"/>
    </source>
</evidence>
<dbReference type="GO" id="GO:0003677">
    <property type="term" value="F:DNA binding"/>
    <property type="evidence" value="ECO:0007669"/>
    <property type="project" value="UniProtKB-UniRule"/>
</dbReference>
<sequence>MKNQKIQFTIDDWVFIPSEDKFILDDEEFIIDHRLSRLFHFLCDNPYTVFSRDELINEVWNGSILTDQVITQAIFELRKILKQHGSHPFGYIVTVPKRGYKLDADVERKVETPAPVDGGRVGAGAPSKSENPLYKDKTISSQAGKTSDTDNARSLRPMRLSGTQKPTYLKHWAIASVLLLCLVPGIIYLVFINGVEKEAHPASTIAPSYLSFEPRYIYVKANEEFLSDHLKVGMARKLLDYLKIYRDYRIIYDGPAAKVAANELRFSSIERGGHQYLEIEYFNRVSGDKHLDRRYKISQGHVKAAIKKSLTDLLESFNISVGKSQVASLVDELPDDENAVSSILESLGAAFQVNHEEKALQLIELAAQQAPENQYTIATAYMFILSKMYIKPDGNNINQIEQLNQKMQQSINQFSQDQQLTPRLLEAMSMMEMSKDEPYKAKQYLTAIPYDRRSIMFYIISAKVAESTGNTSAAEEFYYHAILEASTVQVLNLSETLFFYSDLSDIRDKITNNVTGTTETW</sequence>
<feature type="transmembrane region" description="Helical" evidence="4">
    <location>
        <begin position="168"/>
        <end position="191"/>
    </location>
</feature>
<proteinExistence type="predicted"/>
<dbReference type="GO" id="GO:0006355">
    <property type="term" value="P:regulation of DNA-templated transcription"/>
    <property type="evidence" value="ECO:0007669"/>
    <property type="project" value="InterPro"/>
</dbReference>
<accession>A0A3G4VI29</accession>
<dbReference type="PROSITE" id="PS51755">
    <property type="entry name" value="OMPR_PHOB"/>
    <property type="match status" value="1"/>
</dbReference>
<feature type="domain" description="OmpR/PhoB-type" evidence="5">
    <location>
        <begin position="5"/>
        <end position="104"/>
    </location>
</feature>
<gene>
    <name evidence="6" type="ORF">ECB94_21465</name>
</gene>
<evidence type="ECO:0000313" key="6">
    <source>
        <dbReference type="EMBL" id="AYV23849.1"/>
    </source>
</evidence>
<organism evidence="6 7">
    <name type="scientific">Vibrio mediterranei</name>
    <dbReference type="NCBI Taxonomy" id="689"/>
    <lineage>
        <taxon>Bacteria</taxon>
        <taxon>Pseudomonadati</taxon>
        <taxon>Pseudomonadota</taxon>
        <taxon>Gammaproteobacteria</taxon>
        <taxon>Vibrionales</taxon>
        <taxon>Vibrionaceae</taxon>
        <taxon>Vibrio</taxon>
    </lineage>
</organism>
<dbReference type="InterPro" id="IPR016032">
    <property type="entry name" value="Sig_transdc_resp-reg_C-effctor"/>
</dbReference>
<protein>
    <submittedName>
        <fullName evidence="6">Transcriptional regulator</fullName>
    </submittedName>
</protein>
<keyword evidence="4" id="KW-0812">Transmembrane</keyword>
<name>A0A3G4VI29_9VIBR</name>
<evidence type="ECO:0000256" key="4">
    <source>
        <dbReference type="SAM" id="Phobius"/>
    </source>
</evidence>
<dbReference type="Proteomes" id="UP000279760">
    <property type="component" value="Chromosome 2"/>
</dbReference>
<keyword evidence="4" id="KW-0472">Membrane</keyword>
<dbReference type="EMBL" id="CP033578">
    <property type="protein sequence ID" value="AYV23849.1"/>
    <property type="molecule type" value="Genomic_DNA"/>
</dbReference>
<evidence type="ECO:0000259" key="5">
    <source>
        <dbReference type="PROSITE" id="PS51755"/>
    </source>
</evidence>
<reference evidence="6 7" key="1">
    <citation type="submission" date="2018-11" db="EMBL/GenBank/DDBJ databases">
        <title>Complete Genome Sequence of Vbrio mediterranei 117-T6: a Potential Pathogen Bacteria Isolated from the Conchocelis of Pyropia.</title>
        <authorList>
            <person name="Liu Q."/>
        </authorList>
    </citation>
    <scope>NUCLEOTIDE SEQUENCE [LARGE SCALE GENOMIC DNA]</scope>
    <source>
        <strain evidence="6 7">117-T6</strain>
    </source>
</reference>
<evidence type="ECO:0000256" key="3">
    <source>
        <dbReference type="SAM" id="MobiDB-lite"/>
    </source>
</evidence>
<dbReference type="InterPro" id="IPR001867">
    <property type="entry name" value="OmpR/PhoB-type_DNA-bd"/>
</dbReference>
<dbReference type="SUPFAM" id="SSF46894">
    <property type="entry name" value="C-terminal effector domain of the bipartite response regulators"/>
    <property type="match status" value="1"/>
</dbReference>
<keyword evidence="1 2" id="KW-0238">DNA-binding</keyword>
<dbReference type="SMART" id="SM00862">
    <property type="entry name" value="Trans_reg_C"/>
    <property type="match status" value="1"/>
</dbReference>
<dbReference type="Pfam" id="PF00486">
    <property type="entry name" value="Trans_reg_C"/>
    <property type="match status" value="1"/>
</dbReference>
<dbReference type="AlphaFoldDB" id="A0A3G4VI29"/>
<dbReference type="Gene3D" id="1.10.10.10">
    <property type="entry name" value="Winged helix-like DNA-binding domain superfamily/Winged helix DNA-binding domain"/>
    <property type="match status" value="1"/>
</dbReference>
<feature type="DNA-binding region" description="OmpR/PhoB-type" evidence="2">
    <location>
        <begin position="5"/>
        <end position="104"/>
    </location>
</feature>
<evidence type="ECO:0000313" key="7">
    <source>
        <dbReference type="Proteomes" id="UP000279760"/>
    </source>
</evidence>
<feature type="region of interest" description="Disordered" evidence="3">
    <location>
        <begin position="113"/>
        <end position="157"/>
    </location>
</feature>